<dbReference type="EMBL" id="BJUB01000004">
    <property type="protein sequence ID" value="GEK20898.1"/>
    <property type="molecule type" value="Genomic_DNA"/>
</dbReference>
<evidence type="ECO:0000313" key="1">
    <source>
        <dbReference type="EMBL" id="GEK20898.1"/>
    </source>
</evidence>
<evidence type="ECO:0000313" key="2">
    <source>
        <dbReference type="Proteomes" id="UP000321118"/>
    </source>
</evidence>
<accession>A0A510V224</accession>
<dbReference type="Proteomes" id="UP000321118">
    <property type="component" value="Unassembled WGS sequence"/>
</dbReference>
<reference evidence="1 2" key="1">
    <citation type="submission" date="2019-07" db="EMBL/GenBank/DDBJ databases">
        <title>Whole genome shotgun sequence of Cellulomonas xylanilytica NBRC 101102.</title>
        <authorList>
            <person name="Hosoyama A."/>
            <person name="Uohara A."/>
            <person name="Ohji S."/>
            <person name="Ichikawa N."/>
        </authorList>
    </citation>
    <scope>NUCLEOTIDE SEQUENCE [LARGE SCALE GENOMIC DNA]</scope>
    <source>
        <strain evidence="1 2">NBRC 101102</strain>
    </source>
</reference>
<comment type="caution">
    <text evidence="1">The sequence shown here is derived from an EMBL/GenBank/DDBJ whole genome shotgun (WGS) entry which is preliminary data.</text>
</comment>
<dbReference type="AlphaFoldDB" id="A0A510V224"/>
<dbReference type="RefSeq" id="WP_146926531.1">
    <property type="nucleotide sequence ID" value="NZ_BJUB01000004.1"/>
</dbReference>
<sequence>MTDTPQALVRLDRGDAAVVEVSGHLEPDGLLELAAVIRRTQRLSRDVVVDVTGAVPGPLTMDLLTELSLGRQGCAPFQVLGALDHASGF</sequence>
<name>A0A510V224_9CELL</name>
<gene>
    <name evidence="1" type="ORF">CXY01_14180</name>
</gene>
<organism evidence="1 2">
    <name type="scientific">Cellulomonas xylanilytica</name>
    <dbReference type="NCBI Taxonomy" id="233583"/>
    <lineage>
        <taxon>Bacteria</taxon>
        <taxon>Bacillati</taxon>
        <taxon>Actinomycetota</taxon>
        <taxon>Actinomycetes</taxon>
        <taxon>Micrococcales</taxon>
        <taxon>Cellulomonadaceae</taxon>
        <taxon>Cellulomonas</taxon>
    </lineage>
</organism>
<protein>
    <submittedName>
        <fullName evidence="1">Uncharacterized protein</fullName>
    </submittedName>
</protein>
<keyword evidence="2" id="KW-1185">Reference proteome</keyword>
<proteinExistence type="predicted"/>